<feature type="region of interest" description="Disordered" evidence="1">
    <location>
        <begin position="115"/>
        <end position="139"/>
    </location>
</feature>
<protein>
    <recommendedName>
        <fullName evidence="2">DUF8115 domain-containing protein</fullName>
    </recommendedName>
</protein>
<dbReference type="InterPro" id="IPR058428">
    <property type="entry name" value="DUF8115"/>
</dbReference>
<evidence type="ECO:0000313" key="4">
    <source>
        <dbReference type="Proteomes" id="UP000011632"/>
    </source>
</evidence>
<reference evidence="3 4" key="1">
    <citation type="journal article" date="2014" name="PLoS Genet.">
        <title>Phylogenetically driven sequencing of extremely halophilic archaea reveals strategies for static and dynamic osmo-response.</title>
        <authorList>
            <person name="Becker E.A."/>
            <person name="Seitzer P.M."/>
            <person name="Tritt A."/>
            <person name="Larsen D."/>
            <person name="Krusor M."/>
            <person name="Yao A.I."/>
            <person name="Wu D."/>
            <person name="Madern D."/>
            <person name="Eisen J.A."/>
            <person name="Darling A.E."/>
            <person name="Facciotti M.T."/>
        </authorList>
    </citation>
    <scope>NUCLEOTIDE SEQUENCE [LARGE SCALE GENOMIC DNA]</scope>
    <source>
        <strain evidence="3 4">JCM 10478</strain>
    </source>
</reference>
<feature type="region of interest" description="Disordered" evidence="1">
    <location>
        <begin position="1"/>
        <end position="40"/>
    </location>
</feature>
<dbReference type="Pfam" id="PF26424">
    <property type="entry name" value="DUF8115"/>
    <property type="match status" value="1"/>
</dbReference>
<organism evidence="3 4">
    <name type="scientific">Natrinema versiforme JCM 10478</name>
    <dbReference type="NCBI Taxonomy" id="1227496"/>
    <lineage>
        <taxon>Archaea</taxon>
        <taxon>Methanobacteriati</taxon>
        <taxon>Methanobacteriota</taxon>
        <taxon>Stenosarchaea group</taxon>
        <taxon>Halobacteria</taxon>
        <taxon>Halobacteriales</taxon>
        <taxon>Natrialbaceae</taxon>
        <taxon>Natrinema</taxon>
    </lineage>
</organism>
<name>L9Y483_9EURY</name>
<dbReference type="PATRIC" id="fig|1227496.3.peg.1209"/>
<evidence type="ECO:0000256" key="1">
    <source>
        <dbReference type="SAM" id="MobiDB-lite"/>
    </source>
</evidence>
<dbReference type="AlphaFoldDB" id="L9Y483"/>
<dbReference type="EMBL" id="AOID01000019">
    <property type="protein sequence ID" value="ELY68894.1"/>
    <property type="molecule type" value="Genomic_DNA"/>
</dbReference>
<proteinExistence type="predicted"/>
<evidence type="ECO:0000313" key="3">
    <source>
        <dbReference type="EMBL" id="ELY68894.1"/>
    </source>
</evidence>
<comment type="caution">
    <text evidence="3">The sequence shown here is derived from an EMBL/GenBank/DDBJ whole genome shotgun (WGS) entry which is preliminary data.</text>
</comment>
<dbReference type="Proteomes" id="UP000011632">
    <property type="component" value="Unassembled WGS sequence"/>
</dbReference>
<gene>
    <name evidence="3" type="ORF">C489_05993</name>
</gene>
<dbReference type="RefSeq" id="WP_006430256.1">
    <property type="nucleotide sequence ID" value="NZ_AOID01000019.1"/>
</dbReference>
<accession>L9Y483</accession>
<dbReference type="STRING" id="1227496.C489_05993"/>
<feature type="domain" description="DUF8115" evidence="2">
    <location>
        <begin position="3"/>
        <end position="120"/>
    </location>
</feature>
<feature type="compositionally biased region" description="Basic and acidic residues" evidence="1">
    <location>
        <begin position="127"/>
        <end position="139"/>
    </location>
</feature>
<feature type="compositionally biased region" description="Basic and acidic residues" evidence="1">
    <location>
        <begin position="12"/>
        <end position="27"/>
    </location>
</feature>
<evidence type="ECO:0000259" key="2">
    <source>
        <dbReference type="Pfam" id="PF26424"/>
    </source>
</evidence>
<keyword evidence="4" id="KW-1185">Reference proteome</keyword>
<sequence>MSEEEAENAWEQSKEQKRKDTPAKAEADDADDEPQSLEDAVAEAYEKIDNNDLSSNLTLRDENLAALFHGLEGANQLEDVGVAAADEINWDQEDTDTRAGVLRALVRIGLNEVDSDEDDDGIIQAGKDGRRQYYDSDDF</sequence>
<dbReference type="OrthoDB" id="205478at2157"/>